<evidence type="ECO:0000313" key="3">
    <source>
        <dbReference type="EMBL" id="MDL5158927.1"/>
    </source>
</evidence>
<keyword evidence="2" id="KW-0472">Membrane</keyword>
<dbReference type="RefSeq" id="WP_286055489.1">
    <property type="nucleotide sequence ID" value="NZ_JASVWF010000006.1"/>
</dbReference>
<reference evidence="3 4" key="1">
    <citation type="submission" date="2023-06" db="EMBL/GenBank/DDBJ databases">
        <title>Actinomycetospora Odt1-22.</title>
        <authorList>
            <person name="Supong K."/>
        </authorList>
    </citation>
    <scope>NUCLEOTIDE SEQUENCE [LARGE SCALE GENOMIC DNA]</scope>
    <source>
        <strain evidence="3 4">Odt1-22</strain>
    </source>
</reference>
<feature type="transmembrane region" description="Helical" evidence="2">
    <location>
        <begin position="55"/>
        <end position="78"/>
    </location>
</feature>
<evidence type="ECO:0000313" key="4">
    <source>
        <dbReference type="Proteomes" id="UP001231924"/>
    </source>
</evidence>
<dbReference type="EMBL" id="JASVWF010000006">
    <property type="protein sequence ID" value="MDL5158927.1"/>
    <property type="molecule type" value="Genomic_DNA"/>
</dbReference>
<evidence type="ECO:0000256" key="1">
    <source>
        <dbReference type="SAM" id="MobiDB-lite"/>
    </source>
</evidence>
<dbReference type="Proteomes" id="UP001231924">
    <property type="component" value="Unassembled WGS sequence"/>
</dbReference>
<keyword evidence="2" id="KW-0812">Transmembrane</keyword>
<evidence type="ECO:0000256" key="2">
    <source>
        <dbReference type="SAM" id="Phobius"/>
    </source>
</evidence>
<name>A0ABT7MGD0_9PSEU</name>
<keyword evidence="4" id="KW-1185">Reference proteome</keyword>
<proteinExistence type="predicted"/>
<comment type="caution">
    <text evidence="3">The sequence shown here is derived from an EMBL/GenBank/DDBJ whole genome shotgun (WGS) entry which is preliminary data.</text>
</comment>
<keyword evidence="2" id="KW-1133">Transmembrane helix</keyword>
<sequence>MTETQPGPRHATPAPWAPPAGRGVHWNQAPGHAPAGLAPAWAGMPPAAPPRRPRWGWIVLGIVGVIAALGLVGTLVVANQPMTVQGSVTVYGMNGVVSPGSSCSNTYLTGRPVSIFGADGSLVGTSSITGYGTAVNQWSTYSSGYADACVYSFTVADVPAGEKSYRVTLGTDISNSVGFTEDQLSRGAHITMGH</sequence>
<organism evidence="3 4">
    <name type="scientific">Actinomycetospora termitidis</name>
    <dbReference type="NCBI Taxonomy" id="3053470"/>
    <lineage>
        <taxon>Bacteria</taxon>
        <taxon>Bacillati</taxon>
        <taxon>Actinomycetota</taxon>
        <taxon>Actinomycetes</taxon>
        <taxon>Pseudonocardiales</taxon>
        <taxon>Pseudonocardiaceae</taxon>
        <taxon>Actinomycetospora</taxon>
    </lineage>
</organism>
<feature type="region of interest" description="Disordered" evidence="1">
    <location>
        <begin position="1"/>
        <end position="29"/>
    </location>
</feature>
<protein>
    <submittedName>
        <fullName evidence="3">Uncharacterized protein</fullName>
    </submittedName>
</protein>
<gene>
    <name evidence="3" type="ORF">QRT03_23365</name>
</gene>
<accession>A0ABT7MGD0</accession>